<dbReference type="InterPro" id="IPR000626">
    <property type="entry name" value="Ubiquitin-like_dom"/>
</dbReference>
<organism evidence="3 4">
    <name type="scientific">Globisporangium ultimum (strain ATCC 200006 / CBS 805.95 / DAOM BR144)</name>
    <name type="common">Pythium ultimum</name>
    <dbReference type="NCBI Taxonomy" id="431595"/>
    <lineage>
        <taxon>Eukaryota</taxon>
        <taxon>Sar</taxon>
        <taxon>Stramenopiles</taxon>
        <taxon>Oomycota</taxon>
        <taxon>Peronosporomycetes</taxon>
        <taxon>Pythiales</taxon>
        <taxon>Pythiaceae</taxon>
        <taxon>Globisporangium</taxon>
    </lineage>
</organism>
<dbReference type="EnsemblProtists" id="PYU1_T007985">
    <property type="protein sequence ID" value="PYU1_T007985"/>
    <property type="gene ID" value="PYU1_G007969"/>
</dbReference>
<sequence>MQLFVRTSGGRTLVLAVDYSTTVGEVMALAQSKEIDGNAQYSYRRGAKVNLEGFQAAASTFFAFASNDADENDFECSSAVEFLKSTAAGSISRYLHYGGVPLRPQRALYEYGIQNHATLELSTRMRGGCFGVSITLWIIIFICCVVSICTCGLSLAVAACLLPFALLLPLCCL</sequence>
<dbReference type="SUPFAM" id="SSF54236">
    <property type="entry name" value="Ubiquitin-like"/>
    <property type="match status" value="1"/>
</dbReference>
<evidence type="ECO:0000256" key="1">
    <source>
        <dbReference type="SAM" id="Phobius"/>
    </source>
</evidence>
<reference evidence="4" key="1">
    <citation type="journal article" date="2010" name="Genome Biol.">
        <title>Genome sequence of the necrotrophic plant pathogen Pythium ultimum reveals original pathogenicity mechanisms and effector repertoire.</title>
        <authorList>
            <person name="Levesque C.A."/>
            <person name="Brouwer H."/>
            <person name="Cano L."/>
            <person name="Hamilton J.P."/>
            <person name="Holt C."/>
            <person name="Huitema E."/>
            <person name="Raffaele S."/>
            <person name="Robideau G.P."/>
            <person name="Thines M."/>
            <person name="Win J."/>
            <person name="Zerillo M.M."/>
            <person name="Beakes G.W."/>
            <person name="Boore J.L."/>
            <person name="Busam D."/>
            <person name="Dumas B."/>
            <person name="Ferriera S."/>
            <person name="Fuerstenberg S.I."/>
            <person name="Gachon C.M."/>
            <person name="Gaulin E."/>
            <person name="Govers F."/>
            <person name="Grenville-Briggs L."/>
            <person name="Horner N."/>
            <person name="Hostetler J."/>
            <person name="Jiang R.H."/>
            <person name="Johnson J."/>
            <person name="Krajaejun T."/>
            <person name="Lin H."/>
            <person name="Meijer H.J."/>
            <person name="Moore B."/>
            <person name="Morris P."/>
            <person name="Phuntmart V."/>
            <person name="Puiu D."/>
            <person name="Shetty J."/>
            <person name="Stajich J.E."/>
            <person name="Tripathy S."/>
            <person name="Wawra S."/>
            <person name="van West P."/>
            <person name="Whitty B.R."/>
            <person name="Coutinho P.M."/>
            <person name="Henrissat B."/>
            <person name="Martin F."/>
            <person name="Thomas P.D."/>
            <person name="Tyler B.M."/>
            <person name="De Vries R.P."/>
            <person name="Kamoun S."/>
            <person name="Yandell M."/>
            <person name="Tisserat N."/>
            <person name="Buell C.R."/>
        </authorList>
    </citation>
    <scope>NUCLEOTIDE SEQUENCE</scope>
    <source>
        <strain evidence="4">DAOM:BR144</strain>
    </source>
</reference>
<dbReference type="InParanoid" id="K3WSP1"/>
<evidence type="ECO:0000313" key="3">
    <source>
        <dbReference type="EnsemblProtists" id="PYU1_T007985"/>
    </source>
</evidence>
<proteinExistence type="predicted"/>
<dbReference type="Proteomes" id="UP000019132">
    <property type="component" value="Unassembled WGS sequence"/>
</dbReference>
<reference evidence="4" key="2">
    <citation type="submission" date="2010-04" db="EMBL/GenBank/DDBJ databases">
        <authorList>
            <person name="Buell R."/>
            <person name="Hamilton J."/>
            <person name="Hostetler J."/>
        </authorList>
    </citation>
    <scope>NUCLEOTIDE SEQUENCE [LARGE SCALE GENOMIC DNA]</scope>
    <source>
        <strain evidence="4">DAOM:BR144</strain>
    </source>
</reference>
<evidence type="ECO:0000259" key="2">
    <source>
        <dbReference type="PROSITE" id="PS50053"/>
    </source>
</evidence>
<feature type="domain" description="Ubiquitin-like" evidence="2">
    <location>
        <begin position="95"/>
        <end position="128"/>
    </location>
</feature>
<accession>K3WSP1</accession>
<keyword evidence="1" id="KW-0472">Membrane</keyword>
<keyword evidence="1" id="KW-1133">Transmembrane helix</keyword>
<keyword evidence="1" id="KW-0812">Transmembrane</keyword>
<keyword evidence="4" id="KW-1185">Reference proteome</keyword>
<reference evidence="3" key="3">
    <citation type="submission" date="2015-02" db="UniProtKB">
        <authorList>
            <consortium name="EnsemblProtists"/>
        </authorList>
    </citation>
    <scope>IDENTIFICATION</scope>
    <source>
        <strain evidence="3">DAOM BR144</strain>
    </source>
</reference>
<feature type="transmembrane region" description="Helical" evidence="1">
    <location>
        <begin position="134"/>
        <end position="167"/>
    </location>
</feature>
<dbReference type="PROSITE" id="PS50053">
    <property type="entry name" value="UBIQUITIN_2"/>
    <property type="match status" value="1"/>
</dbReference>
<name>K3WSP1_GLOUD</name>
<dbReference type="EMBL" id="GL376617">
    <property type="status" value="NOT_ANNOTATED_CDS"/>
    <property type="molecule type" value="Genomic_DNA"/>
</dbReference>
<dbReference type="AlphaFoldDB" id="K3WSP1"/>
<dbReference type="InterPro" id="IPR029071">
    <property type="entry name" value="Ubiquitin-like_domsf"/>
</dbReference>
<dbReference type="HOGENOM" id="CLU_124708_0_0_1"/>
<dbReference type="VEuPathDB" id="FungiDB:PYU1_G007969"/>
<evidence type="ECO:0000313" key="4">
    <source>
        <dbReference type="Proteomes" id="UP000019132"/>
    </source>
</evidence>
<dbReference type="eggNOG" id="ENOG502SQC5">
    <property type="taxonomic scope" value="Eukaryota"/>
</dbReference>
<protein>
    <recommendedName>
        <fullName evidence="2">Ubiquitin-like domain-containing protein</fullName>
    </recommendedName>
</protein>
<dbReference type="Gene3D" id="3.10.20.90">
    <property type="entry name" value="Phosphatidylinositol 3-kinase Catalytic Subunit, Chain A, domain 1"/>
    <property type="match status" value="1"/>
</dbReference>